<organism evidence="9">
    <name type="scientific">Schistocephalus solidus</name>
    <name type="common">Tapeworm</name>
    <dbReference type="NCBI Taxonomy" id="70667"/>
    <lineage>
        <taxon>Eukaryota</taxon>
        <taxon>Metazoa</taxon>
        <taxon>Spiralia</taxon>
        <taxon>Lophotrochozoa</taxon>
        <taxon>Platyhelminthes</taxon>
        <taxon>Cestoda</taxon>
        <taxon>Eucestoda</taxon>
        <taxon>Diphyllobothriidea</taxon>
        <taxon>Diphyllobothriidae</taxon>
        <taxon>Schistocephalus</taxon>
    </lineage>
</organism>
<accession>A0A0X3P359</accession>
<gene>
    <name evidence="9" type="ORF">TR102459</name>
</gene>
<dbReference type="InterPro" id="IPR054429">
    <property type="entry name" value="Znf-CCCH_Muscleblind-like"/>
</dbReference>
<evidence type="ECO:0000259" key="8">
    <source>
        <dbReference type="PROSITE" id="PS50103"/>
    </source>
</evidence>
<feature type="zinc finger region" description="C3H1-type" evidence="6">
    <location>
        <begin position="716"/>
        <end position="743"/>
    </location>
</feature>
<reference evidence="9" key="1">
    <citation type="submission" date="2016-01" db="EMBL/GenBank/DDBJ databases">
        <title>Reference transcriptome for the parasite Schistocephalus solidus: insights into the molecular evolution of parasitism.</title>
        <authorList>
            <person name="Hebert F.O."/>
            <person name="Grambauer S."/>
            <person name="Barber I."/>
            <person name="Landry C.R."/>
            <person name="Aubin-Horth N."/>
        </authorList>
    </citation>
    <scope>NUCLEOTIDE SEQUENCE</scope>
</reference>
<dbReference type="SMART" id="SM00356">
    <property type="entry name" value="ZnF_C3H1"/>
    <property type="match status" value="4"/>
</dbReference>
<dbReference type="PANTHER" id="PTHR12675">
    <property type="entry name" value="MUSCLEBLIND-LIKE PROTEIN"/>
    <property type="match status" value="1"/>
</dbReference>
<dbReference type="GO" id="GO:0008270">
    <property type="term" value="F:zinc ion binding"/>
    <property type="evidence" value="ECO:0007669"/>
    <property type="project" value="UniProtKB-KW"/>
</dbReference>
<feature type="zinc finger region" description="C3H1-type" evidence="6">
    <location>
        <begin position="750"/>
        <end position="776"/>
    </location>
</feature>
<keyword evidence="4 6" id="KW-0862">Zinc</keyword>
<evidence type="ECO:0000256" key="5">
    <source>
        <dbReference type="ARBA" id="ARBA00038226"/>
    </source>
</evidence>
<evidence type="ECO:0000313" key="9">
    <source>
        <dbReference type="EMBL" id="JAP46278.1"/>
    </source>
</evidence>
<dbReference type="AlphaFoldDB" id="A0A0X3P359"/>
<evidence type="ECO:0000256" key="4">
    <source>
        <dbReference type="ARBA" id="ARBA00022833"/>
    </source>
</evidence>
<evidence type="ECO:0000256" key="1">
    <source>
        <dbReference type="ARBA" id="ARBA00022723"/>
    </source>
</evidence>
<feature type="region of interest" description="Disordered" evidence="7">
    <location>
        <begin position="457"/>
        <end position="510"/>
    </location>
</feature>
<dbReference type="InterPro" id="IPR000571">
    <property type="entry name" value="Znf_CCCH"/>
</dbReference>
<feature type="zinc finger region" description="C3H1-type" evidence="6">
    <location>
        <begin position="177"/>
        <end position="204"/>
    </location>
</feature>
<proteinExistence type="inferred from homology"/>
<sequence>MIHTQTLSPFFFCAPQSNPLMSASLSSPGPPPSSCSTELVQLPAPNALTPLNFFPSENYQCPTNKNDPAFSTFMSRISTSPFSPAVRPSPLAALPGQKLTASGYPAAPQIIAVRDSQWLKLRVCQAFARSSSASATTTSQEGAGDAGDVGGTGTDHCPFGADSCPLAHPPPNVRVDQDHVTVCFDFMKRSDCRHTNCKYYHPPPHQIEAILKRGDVNKKNTSATTQSVRLQTPLVGQTPGLCWSPAGLAPTLLPAGGLVSNPAAAAAAAACLGSPGSPTVNMAMLAAMRGQQNAAFLGLNGQQPPGIYTPPTMSPSAAQVAQLTGAATAGDPTGVLTTFNGFYQVPSSSATGQIMSGDLLCLSPGAVSSPLAGVSASNQPNPALYMAALMAAAAARQQQTTPTGTSTFSDNLAVSIASMSADRAAHAAASAVNQVNSPGGGGGQVAGRKREAISGDAAASGDGYGVWPPPKRANTMPNGISDGRSSVKTNGGEATDATASEAGATTSLGETGSIPAGGTYTVANSTSGAFVGGGVNYAGIYNMATSAAPGPMSPSSLAAYTSTTDPTNSLANALAFNSILQQQQQAQQQHLAAAAAGGVGALNHLGGGVPPTAAGATNALTLAQQLQQQQVCMALLRLQQQNQLAAMAAAGAGGAYQTAALTQSHPLFSNFAYSAGLSDPLSLQSSAPGLSANAYALQNQPILTNVAYINDEGQLLESLPVCRDFKAGKCHRNADCRYVHLIDENVEVNQGRVTVCRDAAKGRCTRVPCKYYHIPLFAISASRSLALNSALAAAAAAGGVNSAGVTGSTNL</sequence>
<comment type="similarity">
    <text evidence="5">Belongs to the muscleblind family.</text>
</comment>
<keyword evidence="3 6" id="KW-0863">Zinc-finger</keyword>
<dbReference type="GO" id="GO:0003723">
    <property type="term" value="F:RNA binding"/>
    <property type="evidence" value="ECO:0007669"/>
    <property type="project" value="TreeGrafter"/>
</dbReference>
<feature type="domain" description="C3H1-type" evidence="8">
    <location>
        <begin position="177"/>
        <end position="204"/>
    </location>
</feature>
<dbReference type="PANTHER" id="PTHR12675:SF12">
    <property type="entry name" value="PROTEIN MUSCLEBLIND"/>
    <property type="match status" value="1"/>
</dbReference>
<name>A0A0X3P359_SCHSO</name>
<keyword evidence="1 6" id="KW-0479">Metal-binding</keyword>
<dbReference type="PROSITE" id="PS50103">
    <property type="entry name" value="ZF_C3H1"/>
    <property type="match status" value="3"/>
</dbReference>
<feature type="domain" description="C3H1-type" evidence="8">
    <location>
        <begin position="716"/>
        <end position="743"/>
    </location>
</feature>
<evidence type="ECO:0000256" key="6">
    <source>
        <dbReference type="PROSITE-ProRule" id="PRU00723"/>
    </source>
</evidence>
<feature type="compositionally biased region" description="Polar residues" evidence="7">
    <location>
        <begin position="475"/>
        <end position="489"/>
    </location>
</feature>
<protein>
    <recommendedName>
        <fullName evidence="8">C3H1-type domain-containing protein</fullName>
    </recommendedName>
</protein>
<dbReference type="EMBL" id="GEEE01016947">
    <property type="protein sequence ID" value="JAP46278.1"/>
    <property type="molecule type" value="Transcribed_RNA"/>
</dbReference>
<keyword evidence="2" id="KW-0677">Repeat</keyword>
<feature type="domain" description="C3H1-type" evidence="8">
    <location>
        <begin position="750"/>
        <end position="776"/>
    </location>
</feature>
<evidence type="ECO:0000256" key="2">
    <source>
        <dbReference type="ARBA" id="ARBA00022737"/>
    </source>
</evidence>
<dbReference type="GO" id="GO:0043484">
    <property type="term" value="P:regulation of RNA splicing"/>
    <property type="evidence" value="ECO:0007669"/>
    <property type="project" value="TreeGrafter"/>
</dbReference>
<dbReference type="Pfam" id="PF22628">
    <property type="entry name" value="zf-CCCH_10"/>
    <property type="match status" value="2"/>
</dbReference>
<evidence type="ECO:0000256" key="7">
    <source>
        <dbReference type="SAM" id="MobiDB-lite"/>
    </source>
</evidence>
<dbReference type="Gene3D" id="3.30.1370.210">
    <property type="match status" value="2"/>
</dbReference>
<evidence type="ECO:0000256" key="3">
    <source>
        <dbReference type="ARBA" id="ARBA00022771"/>
    </source>
</evidence>